<accession>A0AAD5SLL7</accession>
<evidence type="ECO:0000256" key="1">
    <source>
        <dbReference type="SAM" id="MobiDB-lite"/>
    </source>
</evidence>
<comment type="caution">
    <text evidence="2">The sequence shown here is derived from an EMBL/GenBank/DDBJ whole genome shotgun (WGS) entry which is preliminary data.</text>
</comment>
<dbReference type="EMBL" id="JADGJD010000042">
    <property type="protein sequence ID" value="KAJ3056197.1"/>
    <property type="molecule type" value="Genomic_DNA"/>
</dbReference>
<feature type="compositionally biased region" description="Basic and acidic residues" evidence="1">
    <location>
        <begin position="154"/>
        <end position="165"/>
    </location>
</feature>
<organism evidence="2 3">
    <name type="scientific">Rhizophlyctis rosea</name>
    <dbReference type="NCBI Taxonomy" id="64517"/>
    <lineage>
        <taxon>Eukaryota</taxon>
        <taxon>Fungi</taxon>
        <taxon>Fungi incertae sedis</taxon>
        <taxon>Chytridiomycota</taxon>
        <taxon>Chytridiomycota incertae sedis</taxon>
        <taxon>Chytridiomycetes</taxon>
        <taxon>Rhizophlyctidales</taxon>
        <taxon>Rhizophlyctidaceae</taxon>
        <taxon>Rhizophlyctis</taxon>
    </lineage>
</organism>
<proteinExistence type="predicted"/>
<dbReference type="Proteomes" id="UP001212841">
    <property type="component" value="Unassembled WGS sequence"/>
</dbReference>
<gene>
    <name evidence="2" type="ORF">HK097_007803</name>
</gene>
<protein>
    <submittedName>
        <fullName evidence="2">Uncharacterized protein</fullName>
    </submittedName>
</protein>
<keyword evidence="3" id="KW-1185">Reference proteome</keyword>
<reference evidence="2" key="1">
    <citation type="submission" date="2020-05" db="EMBL/GenBank/DDBJ databases">
        <title>Phylogenomic resolution of chytrid fungi.</title>
        <authorList>
            <person name="Stajich J.E."/>
            <person name="Amses K."/>
            <person name="Simmons R."/>
            <person name="Seto K."/>
            <person name="Myers J."/>
            <person name="Bonds A."/>
            <person name="Quandt C.A."/>
            <person name="Barry K."/>
            <person name="Liu P."/>
            <person name="Grigoriev I."/>
            <person name="Longcore J.E."/>
            <person name="James T.Y."/>
        </authorList>
    </citation>
    <scope>NUCLEOTIDE SEQUENCE</scope>
    <source>
        <strain evidence="2">JEL0318</strain>
    </source>
</reference>
<evidence type="ECO:0000313" key="2">
    <source>
        <dbReference type="EMBL" id="KAJ3056197.1"/>
    </source>
</evidence>
<name>A0AAD5SLL7_9FUNG</name>
<sequence length="311" mass="34127">MPAETNPTNSPSSPTFEYTATGLRAHINNHTFSRTDPELLHKALTSSRELSAAEGFYQAQVLLYGLERVDNEKAAKDSLLATYEKENGNLTVSKEVLELEQQLKEGYDIQHPPSKPKRKATGKSASEPAPKVAKTVATASASATSASTSSANNEENHAPETPKITSHYEIKAPYFKDEWPDATKRPFTFSIAQTPSGSEVWGTFDFGVVRGILRSTSPVPTSCAAPNNVLPFLWNGVEIGEDEPQVDEDQVGELRFLPGGKIEGWIEGGFFERAELSGEKTDGRIPADRVGKWQKTWKAIEQQAIATVYWV</sequence>
<feature type="region of interest" description="Disordered" evidence="1">
    <location>
        <begin position="105"/>
        <end position="165"/>
    </location>
</feature>
<dbReference type="AlphaFoldDB" id="A0AAD5SLL7"/>
<evidence type="ECO:0000313" key="3">
    <source>
        <dbReference type="Proteomes" id="UP001212841"/>
    </source>
</evidence>
<feature type="compositionally biased region" description="Low complexity" evidence="1">
    <location>
        <begin position="128"/>
        <end position="151"/>
    </location>
</feature>